<dbReference type="Pfam" id="PF20168">
    <property type="entry name" value="PDS5"/>
    <property type="match status" value="1"/>
</dbReference>
<dbReference type="SUPFAM" id="SSF48371">
    <property type="entry name" value="ARM repeat"/>
    <property type="match status" value="2"/>
</dbReference>
<dbReference type="GO" id="GO:0005634">
    <property type="term" value="C:nucleus"/>
    <property type="evidence" value="ECO:0007669"/>
    <property type="project" value="UniProtKB-SubCell"/>
</dbReference>
<organism evidence="7">
    <name type="scientific">Lichtheimia ramosa</name>
    <dbReference type="NCBI Taxonomy" id="688394"/>
    <lineage>
        <taxon>Eukaryota</taxon>
        <taxon>Fungi</taxon>
        <taxon>Fungi incertae sedis</taxon>
        <taxon>Mucoromycota</taxon>
        <taxon>Mucoromycotina</taxon>
        <taxon>Mucoromycetes</taxon>
        <taxon>Mucorales</taxon>
        <taxon>Lichtheimiaceae</taxon>
        <taxon>Lichtheimia</taxon>
    </lineage>
</organism>
<dbReference type="AlphaFoldDB" id="A0A077WBX5"/>
<evidence type="ECO:0000256" key="2">
    <source>
        <dbReference type="ARBA" id="ARBA00022618"/>
    </source>
</evidence>
<evidence type="ECO:0000256" key="3">
    <source>
        <dbReference type="ARBA" id="ARBA00022776"/>
    </source>
</evidence>
<dbReference type="CDD" id="cd19953">
    <property type="entry name" value="PDS5"/>
    <property type="match status" value="1"/>
</dbReference>
<dbReference type="PANTHER" id="PTHR12663">
    <property type="entry name" value="ANDROGEN INDUCED INHIBITOR OF PROLIFERATION AS3 / PDS5-RELATED"/>
    <property type="match status" value="1"/>
</dbReference>
<keyword evidence="5" id="KW-0131">Cell cycle</keyword>
<dbReference type="OrthoDB" id="200660at2759"/>
<evidence type="ECO:0000313" key="7">
    <source>
        <dbReference type="EMBL" id="CDS03663.1"/>
    </source>
</evidence>
<dbReference type="GO" id="GO:0006281">
    <property type="term" value="P:DNA repair"/>
    <property type="evidence" value="ECO:0007669"/>
    <property type="project" value="TreeGrafter"/>
</dbReference>
<dbReference type="GO" id="GO:0051301">
    <property type="term" value="P:cell division"/>
    <property type="evidence" value="ECO:0007669"/>
    <property type="project" value="UniProtKB-KW"/>
</dbReference>
<accession>A0A077WBX5</accession>
<dbReference type="InterPro" id="IPR039776">
    <property type="entry name" value="Pds5"/>
</dbReference>
<evidence type="ECO:0000256" key="6">
    <source>
        <dbReference type="SAM" id="MobiDB-lite"/>
    </source>
</evidence>
<dbReference type="Gene3D" id="1.25.10.10">
    <property type="entry name" value="Leucine-rich Repeat Variant"/>
    <property type="match status" value="1"/>
</dbReference>
<dbReference type="PANTHER" id="PTHR12663:SF0">
    <property type="entry name" value="PRECOCIOUS DISSOCIATION OF SISTERS 5, ISOFORM A"/>
    <property type="match status" value="1"/>
</dbReference>
<reference evidence="7" key="1">
    <citation type="journal article" date="2014" name="Genome Announc.">
        <title>De novo whole-genome sequence and genome annotation of Lichtheimia ramosa.</title>
        <authorList>
            <person name="Linde J."/>
            <person name="Schwartze V."/>
            <person name="Binder U."/>
            <person name="Lass-Florl C."/>
            <person name="Voigt K."/>
            <person name="Horn F."/>
        </authorList>
    </citation>
    <scope>NUCLEOTIDE SEQUENCE</scope>
    <source>
        <strain evidence="7">JMRC FSU:6197</strain>
    </source>
</reference>
<name>A0A077WBX5_9FUNG</name>
<evidence type="ECO:0000256" key="5">
    <source>
        <dbReference type="ARBA" id="ARBA00023306"/>
    </source>
</evidence>
<evidence type="ECO:0008006" key="8">
    <source>
        <dbReference type="Google" id="ProtNLM"/>
    </source>
</evidence>
<dbReference type="InterPro" id="IPR011989">
    <property type="entry name" value="ARM-like"/>
</dbReference>
<gene>
    <name evidence="7" type="ORF">LRAMOSA01065</name>
</gene>
<evidence type="ECO:0000256" key="1">
    <source>
        <dbReference type="ARBA" id="ARBA00004123"/>
    </source>
</evidence>
<dbReference type="EMBL" id="LK023313">
    <property type="protein sequence ID" value="CDS03663.1"/>
    <property type="molecule type" value="Genomic_DNA"/>
</dbReference>
<comment type="subcellular location">
    <subcellularLocation>
        <location evidence="1">Nucleus</location>
    </subcellularLocation>
</comment>
<proteinExistence type="predicted"/>
<protein>
    <recommendedName>
        <fullName evidence="8">Sister chromatid cohesion protein</fullName>
    </recommendedName>
</protein>
<dbReference type="GO" id="GO:0007064">
    <property type="term" value="P:mitotic sister chromatid cohesion"/>
    <property type="evidence" value="ECO:0007669"/>
    <property type="project" value="InterPro"/>
</dbReference>
<keyword evidence="2" id="KW-0132">Cell division</keyword>
<evidence type="ECO:0000256" key="4">
    <source>
        <dbReference type="ARBA" id="ARBA00023242"/>
    </source>
</evidence>
<dbReference type="InterPro" id="IPR016024">
    <property type="entry name" value="ARM-type_fold"/>
</dbReference>
<sequence>MRHSSQSVRALAACCLADMLRLYAPDAPYDDPELKSIFSLFISEIKHLDKGQEDPNFQHYFYLLESLSTVKSIILIGDLDNAEELTTQFIKTFYELGDANVTRNILVCMTELMVMLVDESETLSEDVIEMTLEQIQKQLDSPESHNTMAVDVARACTDVMQRHVCQYFSDALMAMSKSDGSTEDIEELQKVHRLIQKVHSVVPDLFLNVVPQLEEEMKVDDFTIRLLATETIGGMLCEKQSNLHQRYPSVWKTWLGRRNDKAVQLRIKWIESAAHIFESHYFAIATLNEYLKARLLDPEEKVRAVVCRVIGEMNLDHVIDHVDIKLLQEIAERCKDKKSSVRKVAMSTLGSLYNAAYPRIQENDASAVAKLGWIPESLLHCVYVDDVAVTALVEKTLHEYVFPPMDDDLERTKRLVSILEMVDERAKVGFISIIRKQKSLMAAFRKFIDACKESNEDMEVDDAQMDRSQIETLSTRIAATFPESSKVSSAIQSLSDILVDDEDIRELFETCINPNNDYRELASSLKDESSSIHEILQPVLRRACPTLINKGIIPHLFSIVSSQRPSRRSSSATRSKHVVMAQELLAEISKTFPAMYDSFLYNLVSNLTHSKNEDITRGSLELLSQVVVNGVKIDLDDQKLLDLLASMAQGQDIEQARYASIVLSHMNAVDICADVIQEMANNLSSSFIEIAASLASLGQFALYMPIHMTGCIDDVSEFIFNKLMTYETKKDKRHNPEWLSYDDLDDSSKAKIAGLELLINYLAGTTLDIEPKEDLAKNIFEMLFDYINSSADTAYADGTSAAELAHLRLTAVKGALKLTHMEQFENQLSVERFEQMCLVLQDSCYQVRERYAHELMTGLRYNEVHYRYLSSLFLMAHEIESGLFKEVKYFLEKWAIKHKSETTAMEASFMQLIHILAHHPDFSISTNDLALFMRYLQFFISCMAAPENVAYLYHVTQKIKLSKDVRANEQSESSYCLSDLAALLIKIKCKDSSWPLNVSQEPVHLQSKLYKTLPSGAVQTETMKKSYLPDSFIAWVEQHHDKGGDKRMGQPTSENGATAKRTRTS</sequence>
<dbReference type="GO" id="GO:0000785">
    <property type="term" value="C:chromatin"/>
    <property type="evidence" value="ECO:0007669"/>
    <property type="project" value="TreeGrafter"/>
</dbReference>
<feature type="region of interest" description="Disordered" evidence="6">
    <location>
        <begin position="1042"/>
        <end position="1065"/>
    </location>
</feature>
<keyword evidence="3" id="KW-0498">Mitosis</keyword>
<keyword evidence="4" id="KW-0539">Nucleus</keyword>